<proteinExistence type="predicted"/>
<feature type="non-terminal residue" evidence="1">
    <location>
        <position position="1"/>
    </location>
</feature>
<name>A0A0B7BLD6_9EUPU</name>
<protein>
    <submittedName>
        <fullName evidence="1">Uncharacterized protein</fullName>
    </submittedName>
</protein>
<organism evidence="1">
    <name type="scientific">Arion vulgaris</name>
    <dbReference type="NCBI Taxonomy" id="1028688"/>
    <lineage>
        <taxon>Eukaryota</taxon>
        <taxon>Metazoa</taxon>
        <taxon>Spiralia</taxon>
        <taxon>Lophotrochozoa</taxon>
        <taxon>Mollusca</taxon>
        <taxon>Gastropoda</taxon>
        <taxon>Heterobranchia</taxon>
        <taxon>Euthyneura</taxon>
        <taxon>Panpulmonata</taxon>
        <taxon>Eupulmonata</taxon>
        <taxon>Stylommatophora</taxon>
        <taxon>Helicina</taxon>
        <taxon>Arionoidea</taxon>
        <taxon>Arionidae</taxon>
        <taxon>Arion</taxon>
    </lineage>
</organism>
<sequence length="68" mass="8153">PMMTQVKRQKWRWVRLTLLRKTQLSVTRQALELNPQEKLKRGCLETESSLGTEGCWSILRSFFYIFFS</sequence>
<dbReference type="AlphaFoldDB" id="A0A0B7BLD6"/>
<gene>
    <name evidence="1" type="primary">ORF197075</name>
</gene>
<evidence type="ECO:0000313" key="1">
    <source>
        <dbReference type="EMBL" id="CEK93758.1"/>
    </source>
</evidence>
<accession>A0A0B7BLD6</accession>
<dbReference type="EMBL" id="HACG01046893">
    <property type="protein sequence ID" value="CEK93758.1"/>
    <property type="molecule type" value="Transcribed_RNA"/>
</dbReference>
<reference evidence="1" key="1">
    <citation type="submission" date="2014-12" db="EMBL/GenBank/DDBJ databases">
        <title>Insight into the proteome of Arion vulgaris.</title>
        <authorList>
            <person name="Aradska J."/>
            <person name="Bulat T."/>
            <person name="Smidak R."/>
            <person name="Sarate P."/>
            <person name="Gangsoo J."/>
            <person name="Sialana F."/>
            <person name="Bilban M."/>
            <person name="Lubec G."/>
        </authorList>
    </citation>
    <scope>NUCLEOTIDE SEQUENCE</scope>
    <source>
        <tissue evidence="1">Skin</tissue>
    </source>
</reference>
<feature type="non-terminal residue" evidence="1">
    <location>
        <position position="68"/>
    </location>
</feature>